<evidence type="ECO:0000259" key="18">
    <source>
        <dbReference type="PROSITE" id="PS50405"/>
    </source>
</evidence>
<dbReference type="InterPro" id="IPR018163">
    <property type="entry name" value="Thr/Ala-tRNA-synth_IIc_edit"/>
</dbReference>
<dbReference type="InterPro" id="IPR010987">
    <property type="entry name" value="Glutathione-S-Trfase_C-like"/>
</dbReference>
<evidence type="ECO:0000256" key="15">
    <source>
        <dbReference type="ARBA" id="ARBA00048300"/>
    </source>
</evidence>
<dbReference type="GO" id="GO:0005524">
    <property type="term" value="F:ATP binding"/>
    <property type="evidence" value="ECO:0007669"/>
    <property type="project" value="UniProtKB-UniRule"/>
</dbReference>
<evidence type="ECO:0000256" key="9">
    <source>
        <dbReference type="ARBA" id="ARBA00022833"/>
    </source>
</evidence>
<evidence type="ECO:0000256" key="5">
    <source>
        <dbReference type="ARBA" id="ARBA00022555"/>
    </source>
</evidence>
<sequence length="1233" mass="136644">MWGRVVPQNTRQLSVSRGFCFLPDDAGLRNSGKMKSSEVRDTFYNFFKEKHQHTYVHSSPTIPHDDPTLLFANAGMNQFKPIFLGTVDPSSDMANYVRAVNSQKCIRAGGKHNDLDDVGKDVYHHTFFEMLGNWSFGDYFKKEVCAWAWDLLVNVYKLPKERLYVTYFGGFPEQGLEPDLECKQIWMDLGVPEDRVLPGDMKDNFWEMGDTGPCGPCSEIHFDRIGGRHVAHLVNMDDPDVLEIWNLVFIQFNRESDGTLKNLPKKHIDCGMGLERLTSILQNKRSNYDTDLFLPIFGTIQKLTGVRPYSGKVGKDDVDGVDMAYRVLADHIRTLTIALSDGGMPDNAGRGYVLRRILRRGIRYATEVLNMKPGMFASLVDVVVQILKDAFPEVAKDPEFVKDVINEEELQFLKTLDRGHKLLKRTIDKLGGSTIVPGDVAWRLYDTYGFPVDLTQLMAEEKGLAVDMEKFEVSKKEAQEKSRGENKDKDNSFRLDVHAIEDLKDRKVPFTDDSFKYIYTAGEAVDSPYKFEGTNSKVVAIRYNNQFVDEVKSGYRCGIVLDKTNFYAESGGQIYDEGFMVKIGDEETEFKVESVEVKGGFVCHIGVVEGTIKLGDEMNLSIDWERRRHLMNNHTGTHILNFALRQVLSSDADQRGSLVAPDRLRFDFTNKGAMTVDQVKKAEEICRQMVKENKPVYAKTASLYVAKSIQGLRAVFGEVYPDPVRVVSIGIPVETLEADPQSPAGSVTSIEFCGGTHLLRAGHAGDFVIVSEEAIAKGIRRIVAFTGPEAVKALNKASHLENEVNKLKKKIAENNMPFKEVVRLLTEMLNDINHAQIQHWRKEELRKAVEAVKKVQGDADRARKTAISKEAIQITKNVLAANPNIPYLVTELKAFAQNKVLNDALKEAKNGPPALFVSTDEDTGKILAMASVPKDVVAKGLKADEWVKNLAELVNGRGGGKPESAQLSGSNVKALQEAIAASEKFAQEKLGCGPVVLSPPAAVASTPAAQPQVSKSKQEKPGKQQSTQKQDSKVPKNGIVLHTHPNSVRAFPALIAAKYSGKNVTISHTSTPSDPEYVSKFGSSTLPGLETPDGALRGSVGVAWYLASPELRGSGTMHEAQILSWMLAADNSLLHVVSSGLIGSGKDKKKDDGALKAAMKELGKMNTYLRDHTFLVGERLSLADVSVFASLIPAFQHGLDKAARERLPCLTRWFNTVLHQPKVVEIVGKITLK</sequence>
<dbReference type="GO" id="GO:0006419">
    <property type="term" value="P:alanyl-tRNA aminoacylation"/>
    <property type="evidence" value="ECO:0007669"/>
    <property type="project" value="InterPro"/>
</dbReference>
<dbReference type="GO" id="GO:0008270">
    <property type="term" value="F:zinc ion binding"/>
    <property type="evidence" value="ECO:0007669"/>
    <property type="project" value="UniProtKB-UniRule"/>
</dbReference>
<dbReference type="InterPro" id="IPR003156">
    <property type="entry name" value="DHHA1_dom"/>
</dbReference>
<keyword evidence="13 16" id="KW-0030">Aminoacyl-tRNA synthetase</keyword>
<dbReference type="InterPro" id="IPR004046">
    <property type="entry name" value="GST_C"/>
</dbReference>
<evidence type="ECO:0000256" key="13">
    <source>
        <dbReference type="ARBA" id="ARBA00023146"/>
    </source>
</evidence>
<name>A0A3R7PZK5_PENVA</name>
<feature type="domain" description="GST C-terminal" evidence="18">
    <location>
        <begin position="1115"/>
        <end position="1233"/>
    </location>
</feature>
<feature type="region of interest" description="Disordered" evidence="17">
    <location>
        <begin position="1006"/>
        <end position="1038"/>
    </location>
</feature>
<keyword evidence="6 16" id="KW-0436">Ligase</keyword>
<dbReference type="Gene3D" id="1.20.1050.10">
    <property type="match status" value="1"/>
</dbReference>
<evidence type="ECO:0000256" key="8">
    <source>
        <dbReference type="ARBA" id="ARBA00022741"/>
    </source>
</evidence>
<evidence type="ECO:0000313" key="20">
    <source>
        <dbReference type="EMBL" id="ROT82161.1"/>
    </source>
</evidence>
<evidence type="ECO:0000256" key="3">
    <source>
        <dbReference type="ARBA" id="ARBA00017959"/>
    </source>
</evidence>
<evidence type="ECO:0000256" key="6">
    <source>
        <dbReference type="ARBA" id="ARBA00022598"/>
    </source>
</evidence>
<dbReference type="SUPFAM" id="SSF50447">
    <property type="entry name" value="Translation proteins"/>
    <property type="match status" value="1"/>
</dbReference>
<protein>
    <recommendedName>
        <fullName evidence="3">Alanine--tRNA ligase</fullName>
        <ecNumber evidence="2">6.1.1.7</ecNumber>
    </recommendedName>
    <alternativeName>
        <fullName evidence="14">Alanyl-tRNA synthetase</fullName>
    </alternativeName>
</protein>
<comment type="catalytic activity">
    <reaction evidence="15 16">
        <text>tRNA(Ala) + L-alanine + ATP = L-alanyl-tRNA(Ala) + AMP + diphosphate</text>
        <dbReference type="Rhea" id="RHEA:12540"/>
        <dbReference type="Rhea" id="RHEA-COMP:9657"/>
        <dbReference type="Rhea" id="RHEA-COMP:9923"/>
        <dbReference type="ChEBI" id="CHEBI:30616"/>
        <dbReference type="ChEBI" id="CHEBI:33019"/>
        <dbReference type="ChEBI" id="CHEBI:57972"/>
        <dbReference type="ChEBI" id="CHEBI:78442"/>
        <dbReference type="ChEBI" id="CHEBI:78497"/>
        <dbReference type="ChEBI" id="CHEBI:456215"/>
        <dbReference type="EC" id="6.1.1.7"/>
    </reaction>
</comment>
<evidence type="ECO:0000256" key="4">
    <source>
        <dbReference type="ARBA" id="ARBA00022490"/>
    </source>
</evidence>
<comment type="subunit">
    <text evidence="16">Monomer.</text>
</comment>
<accession>A0A3R7PZK5</accession>
<evidence type="ECO:0000256" key="10">
    <source>
        <dbReference type="ARBA" id="ARBA00022840"/>
    </source>
</evidence>
<evidence type="ECO:0000256" key="17">
    <source>
        <dbReference type="SAM" id="MobiDB-lite"/>
    </source>
</evidence>
<dbReference type="PANTHER" id="PTHR11777">
    <property type="entry name" value="ALANYL-TRNA SYNTHETASE"/>
    <property type="match status" value="1"/>
</dbReference>
<dbReference type="GO" id="GO:0000049">
    <property type="term" value="F:tRNA binding"/>
    <property type="evidence" value="ECO:0007669"/>
    <property type="project" value="UniProtKB-KW"/>
</dbReference>
<dbReference type="EC" id="6.1.1.7" evidence="2"/>
<reference evidence="20 21" key="2">
    <citation type="submission" date="2019-01" db="EMBL/GenBank/DDBJ databases">
        <title>The decoding of complex shrimp genome reveals the adaptation for benthos swimmer, frequently molting mechanism and breeding impact on genome.</title>
        <authorList>
            <person name="Sun Y."/>
            <person name="Gao Y."/>
            <person name="Yu Y."/>
        </authorList>
    </citation>
    <scope>NUCLEOTIDE SEQUENCE [LARGE SCALE GENOMIC DNA]</scope>
    <source>
        <tissue evidence="20">Muscle</tissue>
    </source>
</reference>
<dbReference type="FunFam" id="3.30.930.10:FF:000011">
    <property type="entry name" value="Alanine--tRNA ligase, cytoplasmic"/>
    <property type="match status" value="1"/>
</dbReference>
<dbReference type="FunFam" id="3.10.310.40:FF:000002">
    <property type="entry name" value="alanine--tRNA ligase, cytoplasmic"/>
    <property type="match status" value="1"/>
</dbReference>
<dbReference type="SUPFAM" id="SSF101353">
    <property type="entry name" value="Putative anticodon-binding domain of alanyl-tRNA synthetase (AlaRS)"/>
    <property type="match status" value="1"/>
</dbReference>
<dbReference type="InterPro" id="IPR050058">
    <property type="entry name" value="Ala-tRNA_ligase"/>
</dbReference>
<dbReference type="AlphaFoldDB" id="A0A3R7PZK5"/>
<comment type="caution">
    <text evidence="20">The sequence shown here is derived from an EMBL/GenBank/DDBJ whole genome shotgun (WGS) entry which is preliminary data.</text>
</comment>
<dbReference type="InterPro" id="IPR009000">
    <property type="entry name" value="Transl_B-barrel_sf"/>
</dbReference>
<proteinExistence type="inferred from homology"/>
<dbReference type="Gene3D" id="3.30.930.10">
    <property type="entry name" value="Bira Bifunctional Protein, Domain 2"/>
    <property type="match status" value="1"/>
</dbReference>
<dbReference type="STRING" id="6689.A0A3R7PZK5"/>
<dbReference type="GO" id="GO:0005739">
    <property type="term" value="C:mitochondrion"/>
    <property type="evidence" value="ECO:0007669"/>
    <property type="project" value="TreeGrafter"/>
</dbReference>
<dbReference type="SMART" id="SM00863">
    <property type="entry name" value="tRNA_SAD"/>
    <property type="match status" value="1"/>
</dbReference>
<dbReference type="SUPFAM" id="SSF55186">
    <property type="entry name" value="ThrRS/AlaRS common domain"/>
    <property type="match status" value="1"/>
</dbReference>
<feature type="binding site" evidence="16">
    <location>
        <position position="757"/>
    </location>
    <ligand>
        <name>Zn(2+)</name>
        <dbReference type="ChEBI" id="CHEBI:29105"/>
    </ligand>
</feature>
<dbReference type="PRINTS" id="PR00980">
    <property type="entry name" value="TRNASYNTHALA"/>
</dbReference>
<dbReference type="PANTHER" id="PTHR11777:SF9">
    <property type="entry name" value="ALANINE--TRNA LIGASE, CYTOPLASMIC"/>
    <property type="match status" value="1"/>
</dbReference>
<dbReference type="SUPFAM" id="SSF47616">
    <property type="entry name" value="GST C-terminal domain-like"/>
    <property type="match status" value="1"/>
</dbReference>
<comment type="domain">
    <text evidence="16">Consists of three domains; the N-terminal catalytic domain, the editing domain and the C-terminal C-Ala domain. The editing domain removes incorrectly charged amino acids, while the C-Ala domain, along with tRNA(Ala), serves as a bridge to cooperatively bring together the editing and aminoacylation centers thus stimulating deacylation of misacylated tRNAs.</text>
</comment>
<dbReference type="Gene3D" id="3.10.310.40">
    <property type="match status" value="1"/>
</dbReference>
<organism evidence="20 21">
    <name type="scientific">Penaeus vannamei</name>
    <name type="common">Whiteleg shrimp</name>
    <name type="synonym">Litopenaeus vannamei</name>
    <dbReference type="NCBI Taxonomy" id="6689"/>
    <lineage>
        <taxon>Eukaryota</taxon>
        <taxon>Metazoa</taxon>
        <taxon>Ecdysozoa</taxon>
        <taxon>Arthropoda</taxon>
        <taxon>Crustacea</taxon>
        <taxon>Multicrustacea</taxon>
        <taxon>Malacostraca</taxon>
        <taxon>Eumalacostraca</taxon>
        <taxon>Eucarida</taxon>
        <taxon>Decapoda</taxon>
        <taxon>Dendrobranchiata</taxon>
        <taxon>Penaeoidea</taxon>
        <taxon>Penaeidae</taxon>
        <taxon>Penaeus</taxon>
    </lineage>
</organism>
<keyword evidence="4" id="KW-0963">Cytoplasm</keyword>
<dbReference type="FunFam" id="3.30.980.10:FF:000004">
    <property type="entry name" value="Alanine--tRNA ligase, cytoplasmic"/>
    <property type="match status" value="1"/>
</dbReference>
<dbReference type="NCBIfam" id="TIGR00344">
    <property type="entry name" value="alaS"/>
    <property type="match status" value="1"/>
</dbReference>
<evidence type="ECO:0000256" key="11">
    <source>
        <dbReference type="ARBA" id="ARBA00022884"/>
    </source>
</evidence>
<dbReference type="SUPFAM" id="SSF55681">
    <property type="entry name" value="Class II aaRS and biotin synthetases"/>
    <property type="match status" value="1"/>
</dbReference>
<dbReference type="InterPro" id="IPR045864">
    <property type="entry name" value="aa-tRNA-synth_II/BPL/LPL"/>
</dbReference>
<dbReference type="InterPro" id="IPR018165">
    <property type="entry name" value="Ala-tRNA-synth_IIc_core"/>
</dbReference>
<dbReference type="Gene3D" id="3.30.980.10">
    <property type="entry name" value="Threonyl-trna Synthetase, Chain A, domain 2"/>
    <property type="match status" value="1"/>
</dbReference>
<evidence type="ECO:0000313" key="21">
    <source>
        <dbReference type="Proteomes" id="UP000283509"/>
    </source>
</evidence>
<comment type="similarity">
    <text evidence="1">Belongs to the class-II aminoacyl-tRNA synthetase family. Alax-L subfamily.</text>
</comment>
<evidence type="ECO:0000256" key="12">
    <source>
        <dbReference type="ARBA" id="ARBA00022917"/>
    </source>
</evidence>
<keyword evidence="5 16" id="KW-0820">tRNA-binding</keyword>
<dbReference type="GO" id="GO:0004813">
    <property type="term" value="F:alanine-tRNA ligase activity"/>
    <property type="evidence" value="ECO:0007669"/>
    <property type="project" value="UniProtKB-UniRule"/>
</dbReference>
<dbReference type="PROSITE" id="PS50405">
    <property type="entry name" value="GST_CTER"/>
    <property type="match status" value="1"/>
</dbReference>
<evidence type="ECO:0000256" key="2">
    <source>
        <dbReference type="ARBA" id="ARBA00013168"/>
    </source>
</evidence>
<keyword evidence="8 16" id="KW-0547">Nucleotide-binding</keyword>
<evidence type="ECO:0000259" key="19">
    <source>
        <dbReference type="PROSITE" id="PS50860"/>
    </source>
</evidence>
<dbReference type="GO" id="GO:0002161">
    <property type="term" value="F:aminoacyl-tRNA deacylase activity"/>
    <property type="evidence" value="ECO:0007669"/>
    <property type="project" value="TreeGrafter"/>
</dbReference>
<keyword evidence="11 16" id="KW-0694">RNA-binding</keyword>
<dbReference type="InterPro" id="IPR018164">
    <property type="entry name" value="Ala-tRNA-synth_IIc_N"/>
</dbReference>
<dbReference type="Pfam" id="PF02272">
    <property type="entry name" value="DHHA1"/>
    <property type="match status" value="1"/>
</dbReference>
<evidence type="ECO:0000256" key="1">
    <source>
        <dbReference type="ARBA" id="ARBA00008429"/>
    </source>
</evidence>
<dbReference type="InterPro" id="IPR036282">
    <property type="entry name" value="Glutathione-S-Trfase_C_sf"/>
</dbReference>
<dbReference type="Gene3D" id="2.40.30.130">
    <property type="match status" value="1"/>
</dbReference>
<dbReference type="PROSITE" id="PS50860">
    <property type="entry name" value="AA_TRNA_LIGASE_II_ALA"/>
    <property type="match status" value="1"/>
</dbReference>
<evidence type="ECO:0000256" key="16">
    <source>
        <dbReference type="HAMAP-Rule" id="MF_03133"/>
    </source>
</evidence>
<reference evidence="20 21" key="1">
    <citation type="submission" date="2018-04" db="EMBL/GenBank/DDBJ databases">
        <authorList>
            <person name="Zhang X."/>
            <person name="Yuan J."/>
            <person name="Li F."/>
            <person name="Xiang J."/>
        </authorList>
    </citation>
    <scope>NUCLEOTIDE SEQUENCE [LARGE SCALE GENOMIC DNA]</scope>
    <source>
        <tissue evidence="20">Muscle</tissue>
    </source>
</reference>
<keyword evidence="7 16" id="KW-0479">Metal-binding</keyword>
<feature type="binding site" evidence="16">
    <location>
        <position position="638"/>
    </location>
    <ligand>
        <name>Zn(2+)</name>
        <dbReference type="ChEBI" id="CHEBI:29105"/>
    </ligand>
</feature>
<dbReference type="Pfam" id="PF00043">
    <property type="entry name" value="GST_C"/>
    <property type="match status" value="1"/>
</dbReference>
<dbReference type="OrthoDB" id="2423964at2759"/>
<dbReference type="CDD" id="cd00673">
    <property type="entry name" value="AlaRS_core"/>
    <property type="match status" value="1"/>
</dbReference>
<evidence type="ECO:0000256" key="14">
    <source>
        <dbReference type="ARBA" id="ARBA00032577"/>
    </source>
</evidence>
<feature type="binding site" evidence="16">
    <location>
        <position position="634"/>
    </location>
    <ligand>
        <name>Zn(2+)</name>
        <dbReference type="ChEBI" id="CHEBI:29105"/>
    </ligand>
</feature>
<comment type="function">
    <text evidence="16">Catalyzes the attachment of alanine to tRNA(Ala) in a two-step reaction: alanine is first activated by ATP to form Ala-AMP and then transferred to the acceptor end of tRNA(Ala). Also edits incorrectly charged tRNA(Ala) via its editing domain.</text>
</comment>
<evidence type="ECO:0000256" key="7">
    <source>
        <dbReference type="ARBA" id="ARBA00022723"/>
    </source>
</evidence>
<dbReference type="HAMAP" id="MF_00036_B">
    <property type="entry name" value="Ala_tRNA_synth_B"/>
    <property type="match status" value="1"/>
</dbReference>
<dbReference type="CDD" id="cd03181">
    <property type="entry name" value="GST_C_EF1Bgamma_like"/>
    <property type="match status" value="1"/>
</dbReference>
<dbReference type="EMBL" id="QCYY01000874">
    <property type="protein sequence ID" value="ROT82161.1"/>
    <property type="molecule type" value="Genomic_DNA"/>
</dbReference>
<dbReference type="InterPro" id="IPR002318">
    <property type="entry name" value="Ala-tRNA-lgiase_IIc"/>
</dbReference>
<keyword evidence="10 16" id="KW-0067">ATP-binding</keyword>
<dbReference type="Gene3D" id="3.40.30.10">
    <property type="entry name" value="Glutaredoxin"/>
    <property type="match status" value="1"/>
</dbReference>
<dbReference type="Pfam" id="PF01411">
    <property type="entry name" value="tRNA-synt_2c"/>
    <property type="match status" value="1"/>
</dbReference>
<dbReference type="Proteomes" id="UP000283509">
    <property type="component" value="Unassembled WGS sequence"/>
</dbReference>
<dbReference type="InterPro" id="IPR018162">
    <property type="entry name" value="Ala-tRNA-ligase_IIc_anticod-bd"/>
</dbReference>
<feature type="binding site" evidence="16">
    <location>
        <position position="753"/>
    </location>
    <ligand>
        <name>Zn(2+)</name>
        <dbReference type="ChEBI" id="CHEBI:29105"/>
    </ligand>
</feature>
<keyword evidence="12 16" id="KW-0648">Protein biosynthesis</keyword>
<keyword evidence="9 16" id="KW-0862">Zinc</keyword>
<dbReference type="InterPro" id="IPR012947">
    <property type="entry name" value="tRNA_SAD"/>
</dbReference>
<keyword evidence="21" id="KW-1185">Reference proteome</keyword>
<comment type="cofactor">
    <cofactor evidence="16">
        <name>Zn(2+)</name>
        <dbReference type="ChEBI" id="CHEBI:29105"/>
    </cofactor>
    <text evidence="16">Binds 1 zinc ion per subunit.</text>
</comment>
<gene>
    <name evidence="20" type="ORF">C7M84_024675</name>
</gene>
<dbReference type="Pfam" id="PF07973">
    <property type="entry name" value="tRNA_SAD"/>
    <property type="match status" value="1"/>
</dbReference>
<feature type="domain" description="Alanyl-transfer RNA synthetases family profile" evidence="19">
    <location>
        <begin position="34"/>
        <end position="796"/>
    </location>
</feature>
<dbReference type="InterPro" id="IPR023033">
    <property type="entry name" value="Ala_tRNA_ligase_euk/bac"/>
</dbReference>